<keyword evidence="4" id="KW-1185">Reference proteome</keyword>
<organism evidence="3 4">
    <name type="scientific">Candidatus Fervidibacter sacchari</name>
    <dbReference type="NCBI Taxonomy" id="1448929"/>
    <lineage>
        <taxon>Bacteria</taxon>
        <taxon>Candidatus Fervidibacterota</taxon>
        <taxon>Candidatus Fervidibacter</taxon>
    </lineage>
</organism>
<proteinExistence type="inferred from homology"/>
<reference evidence="3 4" key="1">
    <citation type="submission" date="2022-08" db="EMBL/GenBank/DDBJ databases">
        <title>Bacterial and archaeal communities from various locations to study Microbial Dark Matter (Phase II).</title>
        <authorList>
            <person name="Stepanauskas R."/>
        </authorList>
    </citation>
    <scope>NUCLEOTIDE SEQUENCE [LARGE SCALE GENOMIC DNA]</scope>
    <source>
        <strain evidence="3 4">PD1</strain>
    </source>
</reference>
<comment type="similarity">
    <text evidence="1">Belongs to the FlgD family.</text>
</comment>
<evidence type="ECO:0000256" key="1">
    <source>
        <dbReference type="ARBA" id="ARBA00010577"/>
    </source>
</evidence>
<keyword evidence="3" id="KW-0969">Cilium</keyword>
<comment type="caution">
    <text evidence="3">The sequence shown here is derived from an EMBL/GenBank/DDBJ whole genome shotgun (WGS) entry which is preliminary data.</text>
</comment>
<accession>A0ABT2ENC2</accession>
<keyword evidence="3" id="KW-0282">Flagellum</keyword>
<gene>
    <name evidence="3" type="ORF">M2350_001763</name>
</gene>
<dbReference type="Proteomes" id="UP001204798">
    <property type="component" value="Unassembled WGS sequence"/>
</dbReference>
<protein>
    <submittedName>
        <fullName evidence="3">Flagellar hook assembly protein FlgD</fullName>
    </submittedName>
</protein>
<dbReference type="RefSeq" id="WP_259095699.1">
    <property type="nucleotide sequence ID" value="NZ_CP130454.1"/>
</dbReference>
<sequence length="136" mass="14758">MNVNPVSANSVNVNATNRAELSAEDFWQLLLTHLQMQDPFETADMNQMLQQFVTLQAAREMARVSDSLQRLQALLMLGRVVSGEWEGEVFTGTVVGVSLSGTPTLSVKVGDRNFAVPASAVWQVALGSESLFSTQA</sequence>
<name>A0ABT2ENC2_9BACT</name>
<evidence type="ECO:0000313" key="3">
    <source>
        <dbReference type="EMBL" id="MCS3919350.1"/>
    </source>
</evidence>
<evidence type="ECO:0000256" key="2">
    <source>
        <dbReference type="ARBA" id="ARBA00022795"/>
    </source>
</evidence>
<keyword evidence="3" id="KW-0966">Cell projection</keyword>
<dbReference type="EMBL" id="JANUCP010000003">
    <property type="protein sequence ID" value="MCS3919350.1"/>
    <property type="molecule type" value="Genomic_DNA"/>
</dbReference>
<keyword evidence="2" id="KW-1005">Bacterial flagellum biogenesis</keyword>
<dbReference type="InterPro" id="IPR005648">
    <property type="entry name" value="FlgD"/>
</dbReference>
<dbReference type="Pfam" id="PF03963">
    <property type="entry name" value="FlgD"/>
    <property type="match status" value="1"/>
</dbReference>
<evidence type="ECO:0000313" key="4">
    <source>
        <dbReference type="Proteomes" id="UP001204798"/>
    </source>
</evidence>